<dbReference type="GO" id="GO:0016567">
    <property type="term" value="P:protein ubiquitination"/>
    <property type="evidence" value="ECO:0000318"/>
    <property type="project" value="GO_Central"/>
</dbReference>
<dbReference type="PRINTS" id="PR00348">
    <property type="entry name" value="UBIQUITIN"/>
</dbReference>
<evidence type="ECO:0000313" key="3">
    <source>
        <dbReference type="Proteomes" id="UP000001542"/>
    </source>
</evidence>
<dbReference type="EMBL" id="DS113402">
    <property type="protein sequence ID" value="EAY07339.1"/>
    <property type="molecule type" value="Genomic_DNA"/>
</dbReference>
<dbReference type="eggNOG" id="KOG0001">
    <property type="taxonomic scope" value="Eukaryota"/>
</dbReference>
<dbReference type="PROSITE" id="PS50053">
    <property type="entry name" value="UBIQUITIN_2"/>
    <property type="match status" value="2"/>
</dbReference>
<keyword evidence="3" id="KW-1185">Reference proteome</keyword>
<dbReference type="InterPro" id="IPR050158">
    <property type="entry name" value="Ubiquitin_ubiquitin-like"/>
</dbReference>
<proteinExistence type="predicted"/>
<dbReference type="SUPFAM" id="SSF54236">
    <property type="entry name" value="Ubiquitin-like"/>
    <property type="match status" value="2"/>
</dbReference>
<name>A2EJ36_TRIV3</name>
<evidence type="ECO:0000313" key="2">
    <source>
        <dbReference type="EMBL" id="EAY07339.1"/>
    </source>
</evidence>
<sequence length="455" mass="52828">MSLNLEDIGQNIERYINDDKFLSSLKANQICKILDNSRLTSSQYSTLFFNLSKYFGKVDMLIILSHAHTDTFQTRNDARLVSDTISSVLGINTLNNLFSFYETSQKTEPEEKKIAVIVQTSAVDKKVFQISPDKTILDLKNLIYQELSIRPEDEELCDDQYFDENEKLKTLSIRDGSSLYLVFNTARPYSNEFKINIKTLTGKCFTIDKVNKDTRVIDVKNRIRIKEGMCIGQQRLIFAGNQLQNNDTLGYYKIQKDATLHLVLRLAGAKPVIYLYPEEETDVTVNIKAKDGEFSFVYPSFDHDSTWHVHAFPNGDLVHHGHHHPCLFWESLFYPSFDNNNGNNNDNENDNENREGFVIEGRQVVSFFEDTLRHINLSDREIFDFITFWCPKLIDMKYIKITFHFDDYCSQFPLSISPSPRHVNRIFFCATPLSTHISLRRPNLPIIFITSFFYV</sequence>
<dbReference type="SMR" id="A2EJ36"/>
<dbReference type="InterPro" id="IPR000626">
    <property type="entry name" value="Ubiquitin-like_dom"/>
</dbReference>
<reference evidence="2" key="2">
    <citation type="journal article" date="2007" name="Science">
        <title>Draft genome sequence of the sexually transmitted pathogen Trichomonas vaginalis.</title>
        <authorList>
            <person name="Carlton J.M."/>
            <person name="Hirt R.P."/>
            <person name="Silva J.C."/>
            <person name="Delcher A.L."/>
            <person name="Schatz M."/>
            <person name="Zhao Q."/>
            <person name="Wortman J.R."/>
            <person name="Bidwell S.L."/>
            <person name="Alsmark U.C.M."/>
            <person name="Besteiro S."/>
            <person name="Sicheritz-Ponten T."/>
            <person name="Noel C.J."/>
            <person name="Dacks J.B."/>
            <person name="Foster P.G."/>
            <person name="Simillion C."/>
            <person name="Van de Peer Y."/>
            <person name="Miranda-Saavedra D."/>
            <person name="Barton G.J."/>
            <person name="Westrop G.D."/>
            <person name="Mueller S."/>
            <person name="Dessi D."/>
            <person name="Fiori P.L."/>
            <person name="Ren Q."/>
            <person name="Paulsen I."/>
            <person name="Zhang H."/>
            <person name="Bastida-Corcuera F.D."/>
            <person name="Simoes-Barbosa A."/>
            <person name="Brown M.T."/>
            <person name="Hayes R.D."/>
            <person name="Mukherjee M."/>
            <person name="Okumura C.Y."/>
            <person name="Schneider R."/>
            <person name="Smith A.J."/>
            <person name="Vanacova S."/>
            <person name="Villalvazo M."/>
            <person name="Haas B.J."/>
            <person name="Pertea M."/>
            <person name="Feldblyum T.V."/>
            <person name="Utterback T.R."/>
            <person name="Shu C.L."/>
            <person name="Osoegawa K."/>
            <person name="de Jong P.J."/>
            <person name="Hrdy I."/>
            <person name="Horvathova L."/>
            <person name="Zubacova Z."/>
            <person name="Dolezal P."/>
            <person name="Malik S.B."/>
            <person name="Logsdon J.M. Jr."/>
            <person name="Henze K."/>
            <person name="Gupta A."/>
            <person name="Wang C.C."/>
            <person name="Dunne R.L."/>
            <person name="Upcroft J.A."/>
            <person name="Upcroft P."/>
            <person name="White O."/>
            <person name="Salzberg S.L."/>
            <person name="Tang P."/>
            <person name="Chiu C.-H."/>
            <person name="Lee Y.-S."/>
            <person name="Embley T.M."/>
            <person name="Coombs G.H."/>
            <person name="Mottram J.C."/>
            <person name="Tachezy J."/>
            <person name="Fraser-Liggett C.M."/>
            <person name="Johnson P.J."/>
        </authorList>
    </citation>
    <scope>NUCLEOTIDE SEQUENCE [LARGE SCALE GENOMIC DNA]</scope>
    <source>
        <strain evidence="2">G3</strain>
    </source>
</reference>
<dbReference type="OrthoDB" id="2746623at2759"/>
<dbReference type="Gene3D" id="3.10.20.90">
    <property type="entry name" value="Phosphatidylinositol 3-kinase Catalytic Subunit, Chain A, domain 1"/>
    <property type="match status" value="2"/>
</dbReference>
<dbReference type="InterPro" id="IPR019956">
    <property type="entry name" value="Ubiquitin_dom"/>
</dbReference>
<dbReference type="CDD" id="cd17039">
    <property type="entry name" value="Ubl_ubiquitin_like"/>
    <property type="match status" value="1"/>
</dbReference>
<dbReference type="KEGG" id="tva:4765227"/>
<dbReference type="VEuPathDB" id="TrichDB:TVAGG3_0609840"/>
<accession>A2EJ36</accession>
<protein>
    <submittedName>
        <fullName evidence="2">Ubiquitin family protein</fullName>
    </submittedName>
</protein>
<gene>
    <name evidence="2" type="ORF">TVAG_139690</name>
</gene>
<dbReference type="InterPro" id="IPR029071">
    <property type="entry name" value="Ubiquitin-like_domsf"/>
</dbReference>
<dbReference type="GO" id="GO:0019941">
    <property type="term" value="P:modification-dependent protein catabolic process"/>
    <property type="evidence" value="ECO:0000318"/>
    <property type="project" value="GO_Central"/>
</dbReference>
<dbReference type="GO" id="GO:0005737">
    <property type="term" value="C:cytoplasm"/>
    <property type="evidence" value="ECO:0000318"/>
    <property type="project" value="GO_Central"/>
</dbReference>
<evidence type="ECO:0000259" key="1">
    <source>
        <dbReference type="PROSITE" id="PS50053"/>
    </source>
</evidence>
<feature type="domain" description="Ubiquitin-like" evidence="1">
    <location>
        <begin position="114"/>
        <end position="188"/>
    </location>
</feature>
<dbReference type="InParanoid" id="A2EJ36"/>
<feature type="domain" description="Ubiquitin-like" evidence="1">
    <location>
        <begin position="193"/>
        <end position="269"/>
    </location>
</feature>
<dbReference type="AlphaFoldDB" id="A2EJ36"/>
<dbReference type="PANTHER" id="PTHR10666">
    <property type="entry name" value="UBIQUITIN"/>
    <property type="match status" value="1"/>
</dbReference>
<dbReference type="SMART" id="SM00213">
    <property type="entry name" value="UBQ"/>
    <property type="match status" value="2"/>
</dbReference>
<dbReference type="Proteomes" id="UP000001542">
    <property type="component" value="Unassembled WGS sequence"/>
</dbReference>
<reference evidence="2" key="1">
    <citation type="submission" date="2006-10" db="EMBL/GenBank/DDBJ databases">
        <authorList>
            <person name="Amadeo P."/>
            <person name="Zhao Q."/>
            <person name="Wortman J."/>
            <person name="Fraser-Liggett C."/>
            <person name="Carlton J."/>
        </authorList>
    </citation>
    <scope>NUCLEOTIDE SEQUENCE</scope>
    <source>
        <strain evidence="2">G3</strain>
    </source>
</reference>
<dbReference type="GO" id="GO:0031386">
    <property type="term" value="F:protein tag activity"/>
    <property type="evidence" value="ECO:0000318"/>
    <property type="project" value="GO_Central"/>
</dbReference>
<organism evidence="2 3">
    <name type="scientific">Trichomonas vaginalis (strain ATCC PRA-98 / G3)</name>
    <dbReference type="NCBI Taxonomy" id="412133"/>
    <lineage>
        <taxon>Eukaryota</taxon>
        <taxon>Metamonada</taxon>
        <taxon>Parabasalia</taxon>
        <taxon>Trichomonadida</taxon>
        <taxon>Trichomonadidae</taxon>
        <taxon>Trichomonas</taxon>
    </lineage>
</organism>
<dbReference type="GO" id="GO:0031625">
    <property type="term" value="F:ubiquitin protein ligase binding"/>
    <property type="evidence" value="ECO:0000318"/>
    <property type="project" value="GO_Central"/>
</dbReference>
<dbReference type="STRING" id="5722.A2EJ36"/>
<dbReference type="RefSeq" id="XP_001319562.1">
    <property type="nucleotide sequence ID" value="XM_001319527.1"/>
</dbReference>
<dbReference type="VEuPathDB" id="TrichDB:TVAG_139690"/>
<dbReference type="Pfam" id="PF00240">
    <property type="entry name" value="ubiquitin"/>
    <property type="match status" value="1"/>
</dbReference>
<dbReference type="GO" id="GO:0005634">
    <property type="term" value="C:nucleus"/>
    <property type="evidence" value="ECO:0000318"/>
    <property type="project" value="GO_Central"/>
</dbReference>